<keyword evidence="7" id="KW-0677">Repeat</keyword>
<dbReference type="PANTHER" id="PTHR17530">
    <property type="entry name" value="PRO-THYROTROPIN-RELEASING HORMONE"/>
    <property type="match status" value="1"/>
</dbReference>
<dbReference type="GO" id="GO:0030141">
    <property type="term" value="C:secretory granule"/>
    <property type="evidence" value="ECO:0007669"/>
    <property type="project" value="TreeGrafter"/>
</dbReference>
<evidence type="ECO:0000256" key="4">
    <source>
        <dbReference type="ARBA" id="ARBA00022685"/>
    </source>
</evidence>
<evidence type="ECO:0000256" key="6">
    <source>
        <dbReference type="ARBA" id="ARBA00022729"/>
    </source>
</evidence>
<gene>
    <name evidence="10" type="ORF">scyTo_0011775</name>
</gene>
<dbReference type="GO" id="GO:0014054">
    <property type="term" value="P:positive regulation of gamma-aminobutyric acid secretion"/>
    <property type="evidence" value="ECO:0007669"/>
    <property type="project" value="TreeGrafter"/>
</dbReference>
<sequence>MLFLLLSPALDAASPPAGGDFKRQHPGKRSEEEFEKRQHPGKREEGASEEGAYLAAEKRQHPGRRGLDGAALEIETRQHPGRRSPFAQYAGENAFLGELAKPQRPADMSLLYSKRQHPGRRSWEDESDSGEREWLERGQSPSRPYPEAGSSSTELSSPCELQEPVSCGKPSYLLELLANMNKNWAEVKRQHPGRRLAPDGQLQGRV</sequence>
<keyword evidence="5" id="KW-0372">Hormone</keyword>
<dbReference type="GO" id="GO:0001692">
    <property type="term" value="P:histamine metabolic process"/>
    <property type="evidence" value="ECO:0007669"/>
    <property type="project" value="TreeGrafter"/>
</dbReference>
<evidence type="ECO:0000256" key="7">
    <source>
        <dbReference type="ARBA" id="ARBA00022737"/>
    </source>
</evidence>
<evidence type="ECO:0000313" key="10">
    <source>
        <dbReference type="EMBL" id="GCB64615.1"/>
    </source>
</evidence>
<comment type="similarity">
    <text evidence="2">Belongs to the TRH family.</text>
</comment>
<dbReference type="GO" id="GO:0032024">
    <property type="term" value="P:positive regulation of insulin secretion"/>
    <property type="evidence" value="ECO:0007669"/>
    <property type="project" value="TreeGrafter"/>
</dbReference>
<dbReference type="GO" id="GO:0005576">
    <property type="term" value="C:extracellular region"/>
    <property type="evidence" value="ECO:0007669"/>
    <property type="project" value="UniProtKB-SubCell"/>
</dbReference>
<dbReference type="EMBL" id="BFAA01005475">
    <property type="protein sequence ID" value="GCB64615.1"/>
    <property type="molecule type" value="Genomic_DNA"/>
</dbReference>
<dbReference type="GO" id="GO:0009755">
    <property type="term" value="P:hormone-mediated signaling pathway"/>
    <property type="evidence" value="ECO:0007669"/>
    <property type="project" value="InterPro"/>
</dbReference>
<evidence type="ECO:0000256" key="8">
    <source>
        <dbReference type="ARBA" id="ARBA00022815"/>
    </source>
</evidence>
<dbReference type="GO" id="GO:0042755">
    <property type="term" value="P:eating behavior"/>
    <property type="evidence" value="ECO:0007669"/>
    <property type="project" value="TreeGrafter"/>
</dbReference>
<dbReference type="GO" id="GO:0008437">
    <property type="term" value="F:thyrotropin-releasing hormone activity"/>
    <property type="evidence" value="ECO:0007669"/>
    <property type="project" value="InterPro"/>
</dbReference>
<evidence type="ECO:0000313" key="11">
    <source>
        <dbReference type="Proteomes" id="UP000288216"/>
    </source>
</evidence>
<keyword evidence="8" id="KW-0027">Amidation</keyword>
<comment type="subcellular location">
    <subcellularLocation>
        <location evidence="1">Secreted</location>
    </subcellularLocation>
</comment>
<dbReference type="Pfam" id="PF05438">
    <property type="entry name" value="TRH"/>
    <property type="match status" value="1"/>
</dbReference>
<name>A0A401NUR8_SCYTO</name>
<dbReference type="GO" id="GO:0014050">
    <property type="term" value="P:negative regulation of glutamate secretion"/>
    <property type="evidence" value="ECO:0007669"/>
    <property type="project" value="TreeGrafter"/>
</dbReference>
<accession>A0A401NUR8</accession>
<feature type="compositionally biased region" description="Basic and acidic residues" evidence="9">
    <location>
        <begin position="121"/>
        <end position="136"/>
    </location>
</feature>
<protein>
    <submittedName>
        <fullName evidence="10">Uncharacterized protein</fullName>
    </submittedName>
</protein>
<evidence type="ECO:0000256" key="9">
    <source>
        <dbReference type="SAM" id="MobiDB-lite"/>
    </source>
</evidence>
<feature type="compositionally biased region" description="Basic and acidic residues" evidence="9">
    <location>
        <begin position="20"/>
        <end position="46"/>
    </location>
</feature>
<dbReference type="Proteomes" id="UP000288216">
    <property type="component" value="Unassembled WGS sequence"/>
</dbReference>
<evidence type="ECO:0000256" key="3">
    <source>
        <dbReference type="ARBA" id="ARBA00022525"/>
    </source>
</evidence>
<dbReference type="PANTHER" id="PTHR17530:SF2">
    <property type="entry name" value="PRO-THYROTROPIN-RELEASING HORMONE"/>
    <property type="match status" value="1"/>
</dbReference>
<proteinExistence type="inferred from homology"/>
<reference evidence="10 11" key="1">
    <citation type="journal article" date="2018" name="Nat. Ecol. Evol.">
        <title>Shark genomes provide insights into elasmobranch evolution and the origin of vertebrates.</title>
        <authorList>
            <person name="Hara Y"/>
            <person name="Yamaguchi K"/>
            <person name="Onimaru K"/>
            <person name="Kadota M"/>
            <person name="Koyanagi M"/>
            <person name="Keeley SD"/>
            <person name="Tatsumi K"/>
            <person name="Tanaka K"/>
            <person name="Motone F"/>
            <person name="Kageyama Y"/>
            <person name="Nozu R"/>
            <person name="Adachi N"/>
            <person name="Nishimura O"/>
            <person name="Nakagawa R"/>
            <person name="Tanegashima C"/>
            <person name="Kiyatake I"/>
            <person name="Matsumoto R"/>
            <person name="Murakumo K"/>
            <person name="Nishida K"/>
            <person name="Terakita A"/>
            <person name="Kuratani S"/>
            <person name="Sato K"/>
            <person name="Hyodo S Kuraku.S."/>
        </authorList>
    </citation>
    <scope>NUCLEOTIDE SEQUENCE [LARGE SCALE GENOMIC DNA]</scope>
</reference>
<keyword evidence="3" id="KW-0964">Secreted</keyword>
<organism evidence="10 11">
    <name type="scientific">Scyliorhinus torazame</name>
    <name type="common">Cloudy catshark</name>
    <name type="synonym">Catulus torazame</name>
    <dbReference type="NCBI Taxonomy" id="75743"/>
    <lineage>
        <taxon>Eukaryota</taxon>
        <taxon>Metazoa</taxon>
        <taxon>Chordata</taxon>
        <taxon>Craniata</taxon>
        <taxon>Vertebrata</taxon>
        <taxon>Chondrichthyes</taxon>
        <taxon>Elasmobranchii</taxon>
        <taxon>Galeomorphii</taxon>
        <taxon>Galeoidea</taxon>
        <taxon>Carcharhiniformes</taxon>
        <taxon>Scyliorhinidae</taxon>
        <taxon>Scyliorhinus</taxon>
    </lineage>
</organism>
<feature type="region of interest" description="Disordered" evidence="9">
    <location>
        <begin position="1"/>
        <end position="163"/>
    </location>
</feature>
<dbReference type="OrthoDB" id="9949225at2759"/>
<dbReference type="AlphaFoldDB" id="A0A401NUR8"/>
<dbReference type="InterPro" id="IPR008857">
    <property type="entry name" value="TRH"/>
</dbReference>
<keyword evidence="6" id="KW-0732">Signal</keyword>
<dbReference type="STRING" id="75743.A0A401NUR8"/>
<evidence type="ECO:0000256" key="1">
    <source>
        <dbReference type="ARBA" id="ARBA00004613"/>
    </source>
</evidence>
<evidence type="ECO:0000256" key="2">
    <source>
        <dbReference type="ARBA" id="ARBA00010437"/>
    </source>
</evidence>
<evidence type="ECO:0000256" key="5">
    <source>
        <dbReference type="ARBA" id="ARBA00022702"/>
    </source>
</evidence>
<feature type="compositionally biased region" description="Low complexity" evidence="9">
    <location>
        <begin position="1"/>
        <end position="19"/>
    </location>
</feature>
<keyword evidence="11" id="KW-1185">Reference proteome</keyword>
<keyword evidence="4" id="KW-0165">Cleavage on pair of basic residues</keyword>
<comment type="caution">
    <text evidence="10">The sequence shown here is derived from an EMBL/GenBank/DDBJ whole genome shotgun (WGS) entry which is preliminary data.</text>
</comment>